<gene>
    <name evidence="1" type="ORF">GCM10010989_07600</name>
</gene>
<dbReference type="Proteomes" id="UP000598997">
    <property type="component" value="Unassembled WGS sequence"/>
</dbReference>
<keyword evidence="2" id="KW-1185">Reference proteome</keyword>
<protein>
    <submittedName>
        <fullName evidence="1">Uncharacterized protein</fullName>
    </submittedName>
</protein>
<reference evidence="1 2" key="1">
    <citation type="journal article" date="2014" name="Int. J. Syst. Evol. Microbiol.">
        <title>Complete genome sequence of Corynebacterium casei LMG S-19264T (=DSM 44701T), isolated from a smear-ripened cheese.</title>
        <authorList>
            <consortium name="US DOE Joint Genome Institute (JGI-PGF)"/>
            <person name="Walter F."/>
            <person name="Albersmeier A."/>
            <person name="Kalinowski J."/>
            <person name="Ruckert C."/>
        </authorList>
    </citation>
    <scope>NUCLEOTIDE SEQUENCE [LARGE SCALE GENOMIC DNA]</scope>
    <source>
        <strain evidence="1 2">CGMCC 1.15358</strain>
    </source>
</reference>
<proteinExistence type="predicted"/>
<accession>A0A916YAR5</accession>
<dbReference type="OrthoDB" id="7432871at2"/>
<sequence>MVVMAIAVIPTIDFSGEDGGIVSRETTSSMESLWVDIENTDTVARRFSVRVAAPGSDAPVDGVRVLPDNAPELNGGENRRVLLVFQALRPGELREAEVCYAPEIRPQDATCTHFAIRRL</sequence>
<organism evidence="1 2">
    <name type="scientific">Croceicoccus pelagius</name>
    <dbReference type="NCBI Taxonomy" id="1703341"/>
    <lineage>
        <taxon>Bacteria</taxon>
        <taxon>Pseudomonadati</taxon>
        <taxon>Pseudomonadota</taxon>
        <taxon>Alphaproteobacteria</taxon>
        <taxon>Sphingomonadales</taxon>
        <taxon>Erythrobacteraceae</taxon>
        <taxon>Croceicoccus</taxon>
    </lineage>
</organism>
<dbReference type="AlphaFoldDB" id="A0A916YAR5"/>
<evidence type="ECO:0000313" key="1">
    <source>
        <dbReference type="EMBL" id="GGD35968.1"/>
    </source>
</evidence>
<evidence type="ECO:0000313" key="2">
    <source>
        <dbReference type="Proteomes" id="UP000598997"/>
    </source>
</evidence>
<dbReference type="EMBL" id="BMIO01000002">
    <property type="protein sequence ID" value="GGD35968.1"/>
    <property type="molecule type" value="Genomic_DNA"/>
</dbReference>
<dbReference type="RefSeq" id="WP_066764592.1">
    <property type="nucleotide sequence ID" value="NZ_BMIO01000002.1"/>
</dbReference>
<comment type="caution">
    <text evidence="1">The sequence shown here is derived from an EMBL/GenBank/DDBJ whole genome shotgun (WGS) entry which is preliminary data.</text>
</comment>
<name>A0A916YAR5_9SPHN</name>